<proteinExistence type="predicted"/>
<sequence length="71" mass="8030">MEEIYEHPSISLQIQMLVLSFCFLLAAIHQILGWCLDNFLVLLCLSVNNKDFDVIQLEELVSFRDGSDAAG</sequence>
<evidence type="ECO:0000313" key="2">
    <source>
        <dbReference type="EnsemblPlants" id="PAC:32946545.CDS.1"/>
    </source>
</evidence>
<dbReference type="EnsemblPlants" id="Pp3c20_3381V3.1">
    <property type="protein sequence ID" value="PAC:32946545.CDS.1"/>
    <property type="gene ID" value="Pp3c20_3381"/>
</dbReference>
<dbReference type="InParanoid" id="A0A2K1ITW4"/>
<dbReference type="Proteomes" id="UP000006727">
    <property type="component" value="Chromosome 20"/>
</dbReference>
<evidence type="ECO:0000313" key="1">
    <source>
        <dbReference type="EMBL" id="PNR32716.1"/>
    </source>
</evidence>
<protein>
    <submittedName>
        <fullName evidence="1 2">Uncharacterized protein</fullName>
    </submittedName>
</protein>
<reference evidence="1 3" key="1">
    <citation type="journal article" date="2008" name="Science">
        <title>The Physcomitrella genome reveals evolutionary insights into the conquest of land by plants.</title>
        <authorList>
            <person name="Rensing S."/>
            <person name="Lang D."/>
            <person name="Zimmer A."/>
            <person name="Terry A."/>
            <person name="Salamov A."/>
            <person name="Shapiro H."/>
            <person name="Nishiyama T."/>
            <person name="Perroud P.-F."/>
            <person name="Lindquist E."/>
            <person name="Kamisugi Y."/>
            <person name="Tanahashi T."/>
            <person name="Sakakibara K."/>
            <person name="Fujita T."/>
            <person name="Oishi K."/>
            <person name="Shin-I T."/>
            <person name="Kuroki Y."/>
            <person name="Toyoda A."/>
            <person name="Suzuki Y."/>
            <person name="Hashimoto A."/>
            <person name="Yamaguchi K."/>
            <person name="Sugano A."/>
            <person name="Kohara Y."/>
            <person name="Fujiyama A."/>
            <person name="Anterola A."/>
            <person name="Aoki S."/>
            <person name="Ashton N."/>
            <person name="Barbazuk W.B."/>
            <person name="Barker E."/>
            <person name="Bennetzen J."/>
            <person name="Bezanilla M."/>
            <person name="Blankenship R."/>
            <person name="Cho S.H."/>
            <person name="Dutcher S."/>
            <person name="Estelle M."/>
            <person name="Fawcett J.A."/>
            <person name="Gundlach H."/>
            <person name="Hanada K."/>
            <person name="Heyl A."/>
            <person name="Hicks K.A."/>
            <person name="Hugh J."/>
            <person name="Lohr M."/>
            <person name="Mayer K."/>
            <person name="Melkozernov A."/>
            <person name="Murata T."/>
            <person name="Nelson D."/>
            <person name="Pils B."/>
            <person name="Prigge M."/>
            <person name="Reiss B."/>
            <person name="Renner T."/>
            <person name="Rombauts S."/>
            <person name="Rushton P."/>
            <person name="Sanderfoot A."/>
            <person name="Schween G."/>
            <person name="Shiu S.-H."/>
            <person name="Stueber K."/>
            <person name="Theodoulou F.L."/>
            <person name="Tu H."/>
            <person name="Van de Peer Y."/>
            <person name="Verrier P.J."/>
            <person name="Waters E."/>
            <person name="Wood A."/>
            <person name="Yang L."/>
            <person name="Cove D."/>
            <person name="Cuming A."/>
            <person name="Hasebe M."/>
            <person name="Lucas S."/>
            <person name="Mishler D.B."/>
            <person name="Reski R."/>
            <person name="Grigoriev I."/>
            <person name="Quatrano R.S."/>
            <person name="Boore J.L."/>
        </authorList>
    </citation>
    <scope>NUCLEOTIDE SEQUENCE [LARGE SCALE GENOMIC DNA]</scope>
    <source>
        <strain evidence="2 3">cv. Gransden 2004</strain>
    </source>
</reference>
<organism evidence="1">
    <name type="scientific">Physcomitrium patens</name>
    <name type="common">Spreading-leaved earth moss</name>
    <name type="synonym">Physcomitrella patens</name>
    <dbReference type="NCBI Taxonomy" id="3218"/>
    <lineage>
        <taxon>Eukaryota</taxon>
        <taxon>Viridiplantae</taxon>
        <taxon>Streptophyta</taxon>
        <taxon>Embryophyta</taxon>
        <taxon>Bryophyta</taxon>
        <taxon>Bryophytina</taxon>
        <taxon>Bryopsida</taxon>
        <taxon>Funariidae</taxon>
        <taxon>Funariales</taxon>
        <taxon>Funariaceae</taxon>
        <taxon>Physcomitrium</taxon>
    </lineage>
</organism>
<dbReference type="EMBL" id="ABEU02000020">
    <property type="protein sequence ID" value="PNR32716.1"/>
    <property type="molecule type" value="Genomic_DNA"/>
</dbReference>
<dbReference type="Gramene" id="Pp3c20_3381V3.1">
    <property type="protein sequence ID" value="PAC:32946545.CDS.1"/>
    <property type="gene ID" value="Pp3c20_3381"/>
</dbReference>
<reference evidence="2" key="3">
    <citation type="submission" date="2020-12" db="UniProtKB">
        <authorList>
            <consortium name="EnsemblPlants"/>
        </authorList>
    </citation>
    <scope>IDENTIFICATION</scope>
</reference>
<evidence type="ECO:0000313" key="3">
    <source>
        <dbReference type="Proteomes" id="UP000006727"/>
    </source>
</evidence>
<reference evidence="1 3" key="2">
    <citation type="journal article" date="2018" name="Plant J.">
        <title>The Physcomitrella patens chromosome-scale assembly reveals moss genome structure and evolution.</title>
        <authorList>
            <person name="Lang D."/>
            <person name="Ullrich K.K."/>
            <person name="Murat F."/>
            <person name="Fuchs J."/>
            <person name="Jenkins J."/>
            <person name="Haas F.B."/>
            <person name="Piednoel M."/>
            <person name="Gundlach H."/>
            <person name="Van Bel M."/>
            <person name="Meyberg R."/>
            <person name="Vives C."/>
            <person name="Morata J."/>
            <person name="Symeonidi A."/>
            <person name="Hiss M."/>
            <person name="Muchero W."/>
            <person name="Kamisugi Y."/>
            <person name="Saleh O."/>
            <person name="Blanc G."/>
            <person name="Decker E.L."/>
            <person name="van Gessel N."/>
            <person name="Grimwood J."/>
            <person name="Hayes R.D."/>
            <person name="Graham S.W."/>
            <person name="Gunter L.E."/>
            <person name="McDaniel S.F."/>
            <person name="Hoernstein S.N.W."/>
            <person name="Larsson A."/>
            <person name="Li F.W."/>
            <person name="Perroud P.F."/>
            <person name="Phillips J."/>
            <person name="Ranjan P."/>
            <person name="Rokshar D.S."/>
            <person name="Rothfels C.J."/>
            <person name="Schneider L."/>
            <person name="Shu S."/>
            <person name="Stevenson D.W."/>
            <person name="Thummler F."/>
            <person name="Tillich M."/>
            <person name="Villarreal Aguilar J.C."/>
            <person name="Widiez T."/>
            <person name="Wong G.K."/>
            <person name="Wymore A."/>
            <person name="Zhang Y."/>
            <person name="Zimmer A.D."/>
            <person name="Quatrano R.S."/>
            <person name="Mayer K.F.X."/>
            <person name="Goodstein D."/>
            <person name="Casacuberta J.M."/>
            <person name="Vandepoele K."/>
            <person name="Reski R."/>
            <person name="Cuming A.C."/>
            <person name="Tuskan G.A."/>
            <person name="Maumus F."/>
            <person name="Salse J."/>
            <person name="Schmutz J."/>
            <person name="Rensing S.A."/>
        </authorList>
    </citation>
    <scope>NUCLEOTIDE SEQUENCE [LARGE SCALE GENOMIC DNA]</scope>
    <source>
        <strain evidence="2 3">cv. Gransden 2004</strain>
    </source>
</reference>
<dbReference type="AlphaFoldDB" id="A0A2K1ITW4"/>
<gene>
    <name evidence="1" type="ORF">PHYPA_024658</name>
</gene>
<keyword evidence="3" id="KW-1185">Reference proteome</keyword>
<accession>A0A2K1ITW4</accession>
<name>A0A2K1ITW4_PHYPA</name>